<dbReference type="InterPro" id="IPR002401">
    <property type="entry name" value="Cyt_P450_E_grp-I"/>
</dbReference>
<evidence type="ECO:0000256" key="2">
    <source>
        <dbReference type="ARBA" id="ARBA00009765"/>
    </source>
</evidence>
<dbReference type="PRINTS" id="PR00385">
    <property type="entry name" value="P450"/>
</dbReference>
<evidence type="ECO:0000256" key="3">
    <source>
        <dbReference type="ARBA" id="ARBA00022617"/>
    </source>
</evidence>
<evidence type="ECO:0000256" key="4">
    <source>
        <dbReference type="ARBA" id="ARBA00022723"/>
    </source>
</evidence>
<dbReference type="SUPFAM" id="SSF48264">
    <property type="entry name" value="Cytochrome P450"/>
    <property type="match status" value="1"/>
</dbReference>
<dbReference type="Gene3D" id="2.40.128.330">
    <property type="match status" value="1"/>
</dbReference>
<keyword evidence="7" id="KW-0472">Membrane</keyword>
<comment type="caution">
    <text evidence="8">The sequence shown here is derived from an EMBL/GenBank/DDBJ whole genome shotgun (WGS) entry which is preliminary data.</text>
</comment>
<dbReference type="GO" id="GO:0004497">
    <property type="term" value="F:monooxygenase activity"/>
    <property type="evidence" value="ECO:0007669"/>
    <property type="project" value="UniProtKB-KW"/>
</dbReference>
<evidence type="ECO:0000256" key="6">
    <source>
        <dbReference type="PIRSR" id="PIRSR602401-1"/>
    </source>
</evidence>
<dbReference type="InterPro" id="IPR017972">
    <property type="entry name" value="Cyt_P450_CS"/>
</dbReference>
<dbReference type="InterPro" id="IPR039204">
    <property type="entry name" value="MRS2-like"/>
</dbReference>
<dbReference type="InterPro" id="IPR036396">
    <property type="entry name" value="Cyt_P450_sf"/>
</dbReference>
<keyword evidence="9" id="KW-1185">Reference proteome</keyword>
<feature type="transmembrane region" description="Helical" evidence="7">
    <location>
        <begin position="740"/>
        <end position="758"/>
    </location>
</feature>
<dbReference type="AlphaFoldDB" id="A0A179FK05"/>
<proteinExistence type="inferred from homology"/>
<evidence type="ECO:0000313" key="9">
    <source>
        <dbReference type="Proteomes" id="UP000078397"/>
    </source>
</evidence>
<dbReference type="Pfam" id="PF00067">
    <property type="entry name" value="p450"/>
    <property type="match status" value="1"/>
</dbReference>
<dbReference type="InterPro" id="IPR050121">
    <property type="entry name" value="Cytochrome_P450_monoxygenase"/>
</dbReference>
<feature type="binding site" description="axial binding residue" evidence="6">
    <location>
        <position position="460"/>
    </location>
    <ligand>
        <name>heme</name>
        <dbReference type="ChEBI" id="CHEBI:30413"/>
    </ligand>
    <ligandPart>
        <name>Fe</name>
        <dbReference type="ChEBI" id="CHEBI:18248"/>
    </ligandPart>
</feature>
<dbReference type="Proteomes" id="UP000078397">
    <property type="component" value="Unassembled WGS sequence"/>
</dbReference>
<dbReference type="Pfam" id="PF22099">
    <property type="entry name" value="MRS2-like"/>
    <property type="match status" value="1"/>
</dbReference>
<dbReference type="PANTHER" id="PTHR24305:SF164">
    <property type="entry name" value="P450, PUTATIVE (EUROFUNG)-RELATED"/>
    <property type="match status" value="1"/>
</dbReference>
<dbReference type="PANTHER" id="PTHR24305">
    <property type="entry name" value="CYTOCHROME P450"/>
    <property type="match status" value="1"/>
</dbReference>
<dbReference type="GO" id="GO:0020037">
    <property type="term" value="F:heme binding"/>
    <property type="evidence" value="ECO:0007669"/>
    <property type="project" value="InterPro"/>
</dbReference>
<dbReference type="GO" id="GO:0005506">
    <property type="term" value="F:iron ion binding"/>
    <property type="evidence" value="ECO:0007669"/>
    <property type="project" value="InterPro"/>
</dbReference>
<comment type="similarity">
    <text evidence="2">Belongs to the CorA metal ion transporter (MIT) (TC 1.A.35) family.</text>
</comment>
<dbReference type="KEGG" id="pchm:VFPPC_07570"/>
<dbReference type="CDD" id="cd12823">
    <property type="entry name" value="Mrs2_Mfm1p-like"/>
    <property type="match status" value="1"/>
</dbReference>
<feature type="transmembrane region" description="Helical" evidence="7">
    <location>
        <begin position="770"/>
        <end position="794"/>
    </location>
</feature>
<dbReference type="EMBL" id="LSBJ02000004">
    <property type="protein sequence ID" value="OAQ65946.2"/>
    <property type="molecule type" value="Genomic_DNA"/>
</dbReference>
<keyword evidence="5 6" id="KW-0408">Iron</keyword>
<dbReference type="PRINTS" id="PR00463">
    <property type="entry name" value="EP450I"/>
</dbReference>
<dbReference type="Gene3D" id="1.10.630.10">
    <property type="entry name" value="Cytochrome P450"/>
    <property type="match status" value="1"/>
</dbReference>
<dbReference type="PROSITE" id="PS00086">
    <property type="entry name" value="CYTOCHROME_P450"/>
    <property type="match status" value="1"/>
</dbReference>
<dbReference type="InterPro" id="IPR001128">
    <property type="entry name" value="Cyt_P450"/>
</dbReference>
<dbReference type="CDD" id="cd11059">
    <property type="entry name" value="CYP_fungal"/>
    <property type="match status" value="1"/>
</dbReference>
<dbReference type="RefSeq" id="XP_022284360.1">
    <property type="nucleotide sequence ID" value="XM_022428572.1"/>
</dbReference>
<gene>
    <name evidence="8" type="ORF">VFPPC_07570</name>
</gene>
<dbReference type="Gene3D" id="1.20.58.340">
    <property type="entry name" value="Magnesium transport protein CorA, transmembrane region"/>
    <property type="match status" value="1"/>
</dbReference>
<accession>A0A179FK05</accession>
<keyword evidence="7" id="KW-1133">Transmembrane helix</keyword>
<evidence type="ECO:0000256" key="7">
    <source>
        <dbReference type="SAM" id="Phobius"/>
    </source>
</evidence>
<evidence type="ECO:0000256" key="5">
    <source>
        <dbReference type="ARBA" id="ARBA00023004"/>
    </source>
</evidence>
<reference evidence="8 9" key="1">
    <citation type="journal article" date="2016" name="PLoS Pathog.">
        <title>Biosynthesis of antibiotic leucinostatins in bio-control fungus Purpureocillium lilacinum and their inhibition on phytophthora revealed by genome mining.</title>
        <authorList>
            <person name="Wang G."/>
            <person name="Liu Z."/>
            <person name="Lin R."/>
            <person name="Li E."/>
            <person name="Mao Z."/>
            <person name="Ling J."/>
            <person name="Yang Y."/>
            <person name="Yin W.B."/>
            <person name="Xie B."/>
        </authorList>
    </citation>
    <scope>NUCLEOTIDE SEQUENCE [LARGE SCALE GENOMIC DNA]</scope>
    <source>
        <strain evidence="8">170</strain>
    </source>
</reference>
<protein>
    <submittedName>
        <fullName evidence="8">Benzoate 4-monooxygenase cytochrome P450</fullName>
    </submittedName>
</protein>
<organism evidence="8 9">
    <name type="scientific">Pochonia chlamydosporia 170</name>
    <dbReference type="NCBI Taxonomy" id="1380566"/>
    <lineage>
        <taxon>Eukaryota</taxon>
        <taxon>Fungi</taxon>
        <taxon>Dikarya</taxon>
        <taxon>Ascomycota</taxon>
        <taxon>Pezizomycotina</taxon>
        <taxon>Sordariomycetes</taxon>
        <taxon>Hypocreomycetidae</taxon>
        <taxon>Hypocreales</taxon>
        <taxon>Clavicipitaceae</taxon>
        <taxon>Pochonia</taxon>
    </lineage>
</organism>
<evidence type="ECO:0000313" key="8">
    <source>
        <dbReference type="EMBL" id="OAQ65946.2"/>
    </source>
</evidence>
<keyword evidence="7" id="KW-0812">Transmembrane</keyword>
<name>A0A179FK05_METCM</name>
<keyword evidence="4 6" id="KW-0479">Metal-binding</keyword>
<evidence type="ECO:0000256" key="1">
    <source>
        <dbReference type="ARBA" id="ARBA00001971"/>
    </source>
</evidence>
<dbReference type="GeneID" id="28850400"/>
<comment type="cofactor">
    <cofactor evidence="1 6">
        <name>heme</name>
        <dbReference type="ChEBI" id="CHEBI:30413"/>
    </cofactor>
</comment>
<dbReference type="OrthoDB" id="10251508at2759"/>
<sequence>MVPLFLAACLAAISLVLLEYYLLRPLVSSPLSRVPGPKFYALTRWRLAYEDWKGTRTRTIDQLHQRYGPAVRIGPNEVSFNSLAALRTIYGPGSRFGRTTFYRMFDVYGEQNLFTFHSTKEHGDRKKLLSHFYSKSVILKDPTSHMVEEKTRQYMQLIASEPAHVSEIFTTLHYYSLDNITEFIYGKYGATSALKGSKTHRALIDDIMHPSRRRLSWFWVHFPAFTKWMYTRTRLLGYLMKPMLPMKRPTTYTGIRNFAFDSVQSFLKDRENDKQLVNSDVAVESVLSRLWKHHQSQKADGLNSMQIASECADHFLAGIDTTSDTLMFLIWSLSLPENKKYQKRLRDEVLSLGKESLNEHGFPKADASDPCEFLNAVLKETLRLYAPLPSSEPRSVDAESVVDGYTIPANTVVSISPWILHRNAEVFHEPFEFNPDRWLGRNAAELNRWFWAFSSGGRMCIGMHLAMTEMTTLIASLYRHYETSIAPGFEDISPGITARVETFYDDRFPRVQYGLLPRDMRKIDTSNLPNVDIRPTVILLNLLYLKVLIKRDRVLLFDAYDTSASRVQSAFVDDLQRKMQRDKSDEADCPPYEFQVLDAVLNAVAIELAKDLESLRHPVISLLAELEENIDRNKLRLLLKLSKQASAFEHKAKLMRTVIDDILESNDSLAALYLTDNAHNVHGPEDVSEIEAIFESYYYICDEIVQDAQNLTSMIKSTDDIVQTILDTNRNSLMLLHLKIISGTLALGTGTFIASFYGMNIQNLLTEADLGFVVVPVASVLCITGASWFALRMVRNLQRIAMKRNKGFLN</sequence>
<keyword evidence="3 6" id="KW-0349">Heme</keyword>
<dbReference type="GO" id="GO:0016705">
    <property type="term" value="F:oxidoreductase activity, acting on paired donors, with incorporation or reduction of molecular oxygen"/>
    <property type="evidence" value="ECO:0007669"/>
    <property type="project" value="InterPro"/>
</dbReference>